<accession>A0A8C8RPQ5</accession>
<dbReference type="InterPro" id="IPR038927">
    <property type="entry name" value="C6orf163"/>
</dbReference>
<keyword evidence="3" id="KW-1185">Reference proteome</keyword>
<dbReference type="PANTHER" id="PTHR34645:SF1">
    <property type="entry name" value="GENE 136-RELATED"/>
    <property type="match status" value="1"/>
</dbReference>
<dbReference type="Proteomes" id="UP000694393">
    <property type="component" value="Unplaced"/>
</dbReference>
<dbReference type="Ensembl" id="ENSPCET00000008596.1">
    <property type="protein sequence ID" value="ENSPCEP00000008300.1"/>
    <property type="gene ID" value="ENSPCEG00000006549.1"/>
</dbReference>
<reference evidence="2" key="2">
    <citation type="submission" date="2025-09" db="UniProtKB">
        <authorList>
            <consortium name="Ensembl"/>
        </authorList>
    </citation>
    <scope>IDENTIFICATION</scope>
</reference>
<proteinExistence type="predicted"/>
<name>A0A8C8RPQ5_9SAUR</name>
<dbReference type="AlphaFoldDB" id="A0A8C8RPQ5"/>
<organism evidence="2 3">
    <name type="scientific">Pelusios castaneus</name>
    <name type="common">West African mud turtle</name>
    <dbReference type="NCBI Taxonomy" id="367368"/>
    <lineage>
        <taxon>Eukaryota</taxon>
        <taxon>Metazoa</taxon>
        <taxon>Chordata</taxon>
        <taxon>Craniata</taxon>
        <taxon>Vertebrata</taxon>
        <taxon>Euteleostomi</taxon>
        <taxon>Archelosauria</taxon>
        <taxon>Testudinata</taxon>
        <taxon>Testudines</taxon>
        <taxon>Pleurodira</taxon>
        <taxon>Pelomedusidae</taxon>
        <taxon>Pelusios</taxon>
    </lineage>
</organism>
<feature type="region of interest" description="Disordered" evidence="1">
    <location>
        <begin position="302"/>
        <end position="321"/>
    </location>
</feature>
<reference evidence="2" key="1">
    <citation type="submission" date="2025-08" db="UniProtKB">
        <authorList>
            <consortium name="Ensembl"/>
        </authorList>
    </citation>
    <scope>IDENTIFICATION</scope>
</reference>
<protein>
    <submittedName>
        <fullName evidence="2">Chromosome 6 open reading frame 163</fullName>
    </submittedName>
</protein>
<evidence type="ECO:0000256" key="1">
    <source>
        <dbReference type="SAM" id="MobiDB-lite"/>
    </source>
</evidence>
<dbReference type="PANTHER" id="PTHR34645">
    <property type="entry name" value="SIMILAR TO HYPOTHETICAL PROTEIN"/>
    <property type="match status" value="1"/>
</dbReference>
<evidence type="ECO:0000313" key="3">
    <source>
        <dbReference type="Proteomes" id="UP000694393"/>
    </source>
</evidence>
<evidence type="ECO:0000313" key="2">
    <source>
        <dbReference type="Ensembl" id="ENSPCEP00000008300.1"/>
    </source>
</evidence>
<sequence length="335" mass="38930">MIRNPDLSSFVCCAVCSKIVPPPPTPATFERIREYKPYKTRYYTHRDILEIGADLQQEQYEKKELEIKERIEKMKAKLWAQVNQVTLLSLTLTFITPLSEIFGICVVALIKTKTEMQKYLENELKRESKAAEQRMAHKLQRVLMECALEKMQAVADARKQERQIASQAMAKKYTEQLLEAGILANEIHQKNVDKLTKEKHYEMSIAMNITQKENQQEAEKLLKEAEITHQAKYGEVMTSMRQTEAQVQILTQQLESMTAWKDNLETEIEETRQSFQSYIDITFPKLTSGQADFILPFRKRLENRDTKKEATDSECKECKDESAVRFTANADQQSK</sequence>